<organism evidence="4 5">
    <name type="scientific">candidate division WOR-3 bacterium 4484_100</name>
    <dbReference type="NCBI Taxonomy" id="1936077"/>
    <lineage>
        <taxon>Bacteria</taxon>
        <taxon>Bacteria division WOR-3</taxon>
    </lineage>
</organism>
<reference evidence="5" key="1">
    <citation type="submission" date="2017-01" db="EMBL/GenBank/DDBJ databases">
        <title>Novel pathways for hydrocarbon cycling and metabolic interdependencies in hydrothermal sediment communities.</title>
        <authorList>
            <person name="Dombrowski N."/>
            <person name="Seitz K."/>
            <person name="Teske A."/>
            <person name="Baker B."/>
        </authorList>
    </citation>
    <scope>NUCLEOTIDE SEQUENCE [LARGE SCALE GENOMIC DNA]</scope>
</reference>
<name>A0A1V4QGH8_UNCW3</name>
<dbReference type="AlphaFoldDB" id="A0A1V4QGH8"/>
<gene>
    <name evidence="4" type="ORF">BXT86_01685</name>
</gene>
<evidence type="ECO:0000256" key="1">
    <source>
        <dbReference type="ARBA" id="ARBA00022723"/>
    </source>
</evidence>
<dbReference type="GO" id="GO:0046872">
    <property type="term" value="F:metal ion binding"/>
    <property type="evidence" value="ECO:0007669"/>
    <property type="project" value="UniProtKB-KW"/>
</dbReference>
<protein>
    <recommendedName>
        <fullName evidence="3">PilY1 beta-propeller domain-containing protein</fullName>
    </recommendedName>
</protein>
<dbReference type="PROSITE" id="PS00018">
    <property type="entry name" value="EF_HAND_1"/>
    <property type="match status" value="1"/>
</dbReference>
<evidence type="ECO:0000256" key="2">
    <source>
        <dbReference type="ARBA" id="ARBA00022837"/>
    </source>
</evidence>
<evidence type="ECO:0000313" key="4">
    <source>
        <dbReference type="EMBL" id="OPX18342.1"/>
    </source>
</evidence>
<feature type="domain" description="PilY1 beta-propeller" evidence="3">
    <location>
        <begin position="661"/>
        <end position="994"/>
    </location>
</feature>
<evidence type="ECO:0000313" key="5">
    <source>
        <dbReference type="Proteomes" id="UP000191663"/>
    </source>
</evidence>
<dbReference type="InterPro" id="IPR008707">
    <property type="entry name" value="B-propeller_PilY1"/>
</dbReference>
<sequence>MMKIMIAMIIMGGLLIGQDMAPYCCSPPFVTTVVAPNILISLDNSGSMFDRAYSSTTIYTTDTTSYYGYFKPESMYRWQNNRFVSDPNGPFPGRILNWACMSRCDVAKKVLTGGKGNINGNVARLVSEGRDAYWPSPLYYRRDYSNYNKIYVAHGGNDMTYIRIYKYGSNPPINAQLTSWTPVRVDIPEPEYRGVLDQIGDKDDDRHWDDDAPLFGLWHYNYSEGGYIRDYIGDPDIIDLRNHINDMKATTWTPLAENYFEILHYFSQAPPHYYNSDYTRNPGGLHDPYYDKYLHEMVPCRRSFVLMITDGESTQDRNIPNSDLGHLPYATNLRDYDNDGHDPGSYPSYGSDYLDDICLYGHVNDLRPDPGSGWGNRELGDDQSIEVFVIYAFGTSGSQLLMDAAKNGGFQDMNGDSMPGPNPAEWDKDGDGIPDNYYQAENGYELEEAILKAIMEMLERISSSSGVGVVSMGTKAGGGTAQSQFYPRRTFPTGEVLTWIGTCQSLWLDPYGWLREETEGNNTLHLQNDYVITMKFDPTAGPMGNVVVTRLHDQNGSGDPSQFDTIGTAPIEDLKPIWDGGELLWRNSSNMRNIKAFVDANKNGVVEPGEIVDFTTANTVLLKPYLGVASDAAADTVIQYVRGIDFPGLRERTADGDVWKLGDIINSSAVVSQRPMERYDFIYGDETYKDYYDLYQQRRQVVFVGANDGMLHCFNAGVPEKIETDPMTPMRYNPGGFALGSELWAYIPYNLLPHLKWLKEPVYCHVYYVDLKSYVTDAQIFNDDPLHPHGWGTILIGGMRLGGMEITNEVDTCNSAYFAIDVTDPLNPVPLWEFTDPELDLTFCYSTVAKVDSFWYLLFGSGPVTCSGESNQNARVYVLDLETGSLLKKWTLGDAKSFITNIFAADWGMDYTVDRIYFGDCYPDNTLPGDWGGKIYRILTNDDPDPNNWTLSMVFDMERPITGEGSIATDDFNHLWLYYGSGRFFSDVDEADMTKQRYIGIREDTVHATKVSGLYNVTNVWVDTNQVVHIPGDTISFAALIDTINSIAGWWREFDDPGERTITPTLVFGGAVLFTTFVPTGDICSYGGEGNLWALFYRTGTAYIEPFLEPDTSIRHPEKVSLGPGMPSEPSLYVSSDQTKVFIQAGGGIVSPETGLPGLPKSGVILWKGR</sequence>
<comment type="caution">
    <text evidence="4">The sequence shown here is derived from an EMBL/GenBank/DDBJ whole genome shotgun (WGS) entry which is preliminary data.</text>
</comment>
<keyword evidence="2" id="KW-0106">Calcium</keyword>
<dbReference type="Pfam" id="PF05567">
    <property type="entry name" value="T4P_PilY1"/>
    <property type="match status" value="1"/>
</dbReference>
<dbReference type="EMBL" id="MUKB01000021">
    <property type="protein sequence ID" value="OPX18342.1"/>
    <property type="molecule type" value="Genomic_DNA"/>
</dbReference>
<dbReference type="Proteomes" id="UP000191663">
    <property type="component" value="Unassembled WGS sequence"/>
</dbReference>
<evidence type="ECO:0000259" key="3">
    <source>
        <dbReference type="Pfam" id="PF05567"/>
    </source>
</evidence>
<keyword evidence="1" id="KW-0479">Metal-binding</keyword>
<proteinExistence type="predicted"/>
<dbReference type="InterPro" id="IPR018247">
    <property type="entry name" value="EF_Hand_1_Ca_BS"/>
</dbReference>
<accession>A0A1V4QGH8</accession>